<dbReference type="Proteomes" id="UP000053477">
    <property type="component" value="Unassembled WGS sequence"/>
</dbReference>
<dbReference type="PANTHER" id="PTHR28307">
    <property type="entry name" value="PROTEIN PAL1"/>
    <property type="match status" value="1"/>
</dbReference>
<dbReference type="EMBL" id="KQ085909">
    <property type="protein sequence ID" value="KLO17048.1"/>
    <property type="molecule type" value="Genomic_DNA"/>
</dbReference>
<dbReference type="OrthoDB" id="5352132at2759"/>
<accession>A0A0H2S5Y7</accession>
<evidence type="ECO:0000313" key="2">
    <source>
        <dbReference type="EMBL" id="KLO17048.1"/>
    </source>
</evidence>
<reference evidence="2 3" key="1">
    <citation type="submission" date="2015-04" db="EMBL/GenBank/DDBJ databases">
        <title>Complete genome sequence of Schizopora paradoxa KUC8140, a cosmopolitan wood degrader in East Asia.</title>
        <authorList>
            <consortium name="DOE Joint Genome Institute"/>
            <person name="Min B."/>
            <person name="Park H."/>
            <person name="Jang Y."/>
            <person name="Kim J.-J."/>
            <person name="Kim K.H."/>
            <person name="Pangilinan J."/>
            <person name="Lipzen A."/>
            <person name="Riley R."/>
            <person name="Grigoriev I.V."/>
            <person name="Spatafora J.W."/>
            <person name="Choi I.-G."/>
        </authorList>
    </citation>
    <scope>NUCLEOTIDE SEQUENCE [LARGE SCALE GENOMIC DNA]</scope>
    <source>
        <strain evidence="2 3">KUC8140</strain>
    </source>
</reference>
<dbReference type="AlphaFoldDB" id="A0A0H2S5Y7"/>
<dbReference type="STRING" id="27342.A0A0H2S5Y7"/>
<feature type="compositionally biased region" description="Basic residues" evidence="1">
    <location>
        <begin position="531"/>
        <end position="545"/>
    </location>
</feature>
<feature type="compositionally biased region" description="Polar residues" evidence="1">
    <location>
        <begin position="418"/>
        <end position="427"/>
    </location>
</feature>
<dbReference type="InterPro" id="IPR013226">
    <property type="entry name" value="Pal1"/>
</dbReference>
<protein>
    <recommendedName>
        <fullName evidence="4">Pal1-domain-containing protein</fullName>
    </recommendedName>
</protein>
<evidence type="ECO:0000313" key="3">
    <source>
        <dbReference type="Proteomes" id="UP000053477"/>
    </source>
</evidence>
<feature type="compositionally biased region" description="Basic residues" evidence="1">
    <location>
        <begin position="386"/>
        <end position="397"/>
    </location>
</feature>
<evidence type="ECO:0000256" key="1">
    <source>
        <dbReference type="SAM" id="MobiDB-lite"/>
    </source>
</evidence>
<sequence length="545" mass="58862">MPTTTSTATTTTSPQRSRTQQQHHYQHPPSSSSRPVHARHRSASDPFLDVYTAPSVPYVETRQARSNTIPHAPPVPPKASAKKPRQYPDPRDHPRMLEAAVRDSVTVRPSEAAPRTRMGRSMTSAPTGAQPKAPPATSRRSYSQDSVTQVAAAVDKARTAKNSKANAGTKKGSAHADVIDSLDPSSYGGPMFHHDGPFDACAPSRNKHKNRAPMLAWATQKEEREPTSAANFREQRRLAAIDNNNHSNNISNFGGSNSDSPYGAVSAFAASMDNYPSKNQVDRIAEAWGMHEPEPYEEFFGGGGGGGNESAASSVKGGIEGRDGRYRRARDHRQDHGEEGRPAQTRRPTVRGNIPPPQPIFVPGVTEDVGQISPSMPSPGAPGQPKRSKSIMQKFRRLRESPNVPMGGDYEDDRDGSPPSSVENYQQDGAGALSDGGVRASRPTHRHNNSFFGRFGRGGNNAGSKSADEYSPTHEQFAYVERSGANRGKDLPPRPPGVTPEPYYEKDDYFSGPVSPGSPNTPGNGLGRKTSLLKKVKGVVRATNK</sequence>
<dbReference type="PANTHER" id="PTHR28307:SF2">
    <property type="entry name" value="PROTEIN PAL1"/>
    <property type="match status" value="1"/>
</dbReference>
<feature type="compositionally biased region" description="Polar residues" evidence="1">
    <location>
        <begin position="138"/>
        <end position="149"/>
    </location>
</feature>
<proteinExistence type="predicted"/>
<feature type="compositionally biased region" description="Low complexity" evidence="1">
    <location>
        <begin position="1"/>
        <end position="35"/>
    </location>
</feature>
<feature type="compositionally biased region" description="Basic and acidic residues" evidence="1">
    <location>
        <begin position="86"/>
        <end position="96"/>
    </location>
</feature>
<feature type="region of interest" description="Disordered" evidence="1">
    <location>
        <begin position="302"/>
        <end position="545"/>
    </location>
</feature>
<evidence type="ECO:0008006" key="4">
    <source>
        <dbReference type="Google" id="ProtNLM"/>
    </source>
</evidence>
<feature type="region of interest" description="Disordered" evidence="1">
    <location>
        <begin position="1"/>
        <end position="150"/>
    </location>
</feature>
<organism evidence="2 3">
    <name type="scientific">Schizopora paradoxa</name>
    <dbReference type="NCBI Taxonomy" id="27342"/>
    <lineage>
        <taxon>Eukaryota</taxon>
        <taxon>Fungi</taxon>
        <taxon>Dikarya</taxon>
        <taxon>Basidiomycota</taxon>
        <taxon>Agaricomycotina</taxon>
        <taxon>Agaricomycetes</taxon>
        <taxon>Hymenochaetales</taxon>
        <taxon>Schizoporaceae</taxon>
        <taxon>Schizopora</taxon>
    </lineage>
</organism>
<name>A0A0H2S5Y7_9AGAM</name>
<gene>
    <name evidence="2" type="ORF">SCHPADRAFT_901018</name>
</gene>
<dbReference type="InParanoid" id="A0A0H2S5Y7"/>
<feature type="compositionally biased region" description="Basic and acidic residues" evidence="1">
    <location>
        <begin position="319"/>
        <end position="341"/>
    </location>
</feature>
<dbReference type="Pfam" id="PF08316">
    <property type="entry name" value="Pal1"/>
    <property type="match status" value="1"/>
</dbReference>
<dbReference type="GO" id="GO:0005737">
    <property type="term" value="C:cytoplasm"/>
    <property type="evidence" value="ECO:0007669"/>
    <property type="project" value="TreeGrafter"/>
</dbReference>
<feature type="region of interest" description="Disordered" evidence="1">
    <location>
        <begin position="157"/>
        <end position="176"/>
    </location>
</feature>
<keyword evidence="3" id="KW-1185">Reference proteome</keyword>